<reference evidence="1 2" key="1">
    <citation type="submission" date="2019-05" db="EMBL/GenBank/DDBJ databases">
        <title>Mikania micrantha, genome provides insights into the molecular mechanism of rapid growth.</title>
        <authorList>
            <person name="Liu B."/>
        </authorList>
    </citation>
    <scope>NUCLEOTIDE SEQUENCE [LARGE SCALE GENOMIC DNA]</scope>
    <source>
        <strain evidence="1">NLD-2019</strain>
        <tissue evidence="1">Leaf</tissue>
    </source>
</reference>
<keyword evidence="2" id="KW-1185">Reference proteome</keyword>
<comment type="caution">
    <text evidence="1">The sequence shown here is derived from an EMBL/GenBank/DDBJ whole genome shotgun (WGS) entry which is preliminary data.</text>
</comment>
<name>A0A5N6L7L0_9ASTR</name>
<proteinExistence type="predicted"/>
<organism evidence="1 2">
    <name type="scientific">Mikania micrantha</name>
    <name type="common">bitter vine</name>
    <dbReference type="NCBI Taxonomy" id="192012"/>
    <lineage>
        <taxon>Eukaryota</taxon>
        <taxon>Viridiplantae</taxon>
        <taxon>Streptophyta</taxon>
        <taxon>Embryophyta</taxon>
        <taxon>Tracheophyta</taxon>
        <taxon>Spermatophyta</taxon>
        <taxon>Magnoliopsida</taxon>
        <taxon>eudicotyledons</taxon>
        <taxon>Gunneridae</taxon>
        <taxon>Pentapetalae</taxon>
        <taxon>asterids</taxon>
        <taxon>campanulids</taxon>
        <taxon>Asterales</taxon>
        <taxon>Asteraceae</taxon>
        <taxon>Asteroideae</taxon>
        <taxon>Heliantheae alliance</taxon>
        <taxon>Eupatorieae</taxon>
        <taxon>Mikania</taxon>
    </lineage>
</organism>
<dbReference type="OrthoDB" id="1829956at2759"/>
<evidence type="ECO:0000313" key="2">
    <source>
        <dbReference type="Proteomes" id="UP000326396"/>
    </source>
</evidence>
<gene>
    <name evidence="1" type="ORF">E3N88_46000</name>
</gene>
<protein>
    <submittedName>
        <fullName evidence="1">Uncharacterized protein</fullName>
    </submittedName>
</protein>
<sequence length="171" mass="20708">MLYCEHSGKSSWFARQIKFKYRKRWVNFQPQQPERYYLPEIDAQSMKHKVILKWLPPRVMKTIPLRKMRQDFGSSFRLWYFDGRNSEAVIVLCQDGKWDTIRVFDPMWLTNLYEEDVKIPYRCQIFFDLGDMEQALQYMRVIRICFGFDIHAGSDWKALSQKFLKTEAVKV</sequence>
<evidence type="ECO:0000313" key="1">
    <source>
        <dbReference type="EMBL" id="KAC9313696.1"/>
    </source>
</evidence>
<dbReference type="Proteomes" id="UP000326396">
    <property type="component" value="Unassembled WGS sequence"/>
</dbReference>
<dbReference type="EMBL" id="SZYD01002636">
    <property type="protein sequence ID" value="KAC9313696.1"/>
    <property type="molecule type" value="Genomic_DNA"/>
</dbReference>
<dbReference type="AlphaFoldDB" id="A0A5N6L7L0"/>
<accession>A0A5N6L7L0</accession>